<keyword evidence="10" id="KW-0067">ATP-binding</keyword>
<dbReference type="PRINTS" id="PR00364">
    <property type="entry name" value="DISEASERSIST"/>
</dbReference>
<evidence type="ECO:0000256" key="2">
    <source>
        <dbReference type="ARBA" id="ARBA00004496"/>
    </source>
</evidence>
<evidence type="ECO:0000259" key="12">
    <source>
        <dbReference type="Pfam" id="PF23559"/>
    </source>
</evidence>
<feature type="domain" description="Disease resistance protein winged helix" evidence="12">
    <location>
        <begin position="421"/>
        <end position="491"/>
    </location>
</feature>
<dbReference type="SUPFAM" id="SSF52058">
    <property type="entry name" value="L domain-like"/>
    <property type="match status" value="1"/>
</dbReference>
<keyword evidence="4" id="KW-0963">Cytoplasm</keyword>
<dbReference type="Proteomes" id="UP001652660">
    <property type="component" value="Chromosome 7e"/>
</dbReference>
<keyword evidence="5" id="KW-0433">Leucine-rich repeat</keyword>
<proteinExistence type="inferred from homology"/>
<dbReference type="InterPro" id="IPR036388">
    <property type="entry name" value="WH-like_DNA-bd_sf"/>
</dbReference>
<evidence type="ECO:0000256" key="7">
    <source>
        <dbReference type="ARBA" id="ARBA00022737"/>
    </source>
</evidence>
<dbReference type="InterPro" id="IPR027417">
    <property type="entry name" value="P-loop_NTPase"/>
</dbReference>
<keyword evidence="8" id="KW-0547">Nucleotide-binding</keyword>
<evidence type="ECO:0000256" key="8">
    <source>
        <dbReference type="ARBA" id="ARBA00022741"/>
    </source>
</evidence>
<dbReference type="InterPro" id="IPR058922">
    <property type="entry name" value="WHD_DRP"/>
</dbReference>
<dbReference type="Gene3D" id="3.80.10.10">
    <property type="entry name" value="Ribonuclease Inhibitor"/>
    <property type="match status" value="1"/>
</dbReference>
<dbReference type="SUPFAM" id="SSF52540">
    <property type="entry name" value="P-loop containing nucleoside triphosphate hydrolases"/>
    <property type="match status" value="1"/>
</dbReference>
<reference evidence="14" key="1">
    <citation type="submission" date="2025-08" db="UniProtKB">
        <authorList>
            <consortium name="RefSeq"/>
        </authorList>
    </citation>
    <scope>IDENTIFICATION</scope>
    <source>
        <tissue evidence="14">Leaves</tissue>
    </source>
</reference>
<protein>
    <submittedName>
        <fullName evidence="14">Late blight resistance protein homolog R1A-3</fullName>
    </submittedName>
</protein>
<dbReference type="PANTHER" id="PTHR23155:SF1152">
    <property type="entry name" value="AAA+ ATPASE DOMAIN-CONTAINING PROTEIN"/>
    <property type="match status" value="1"/>
</dbReference>
<name>A0ABM4V9D6_COFAR</name>
<gene>
    <name evidence="14" type="primary">LOC140011260</name>
</gene>
<dbReference type="InterPro" id="IPR002182">
    <property type="entry name" value="NB-ARC"/>
</dbReference>
<evidence type="ECO:0000313" key="14">
    <source>
        <dbReference type="RefSeq" id="XP_071916137.1"/>
    </source>
</evidence>
<dbReference type="Pfam" id="PF00931">
    <property type="entry name" value="NB-ARC"/>
    <property type="match status" value="1"/>
</dbReference>
<keyword evidence="13" id="KW-1185">Reference proteome</keyword>
<sequence>MDEADIAVEFLLENLELVLSNASHSILVADCLIVISLYEDLKIIKSFLKRLGQAPFDQKENQAFLLTEIRDVVLKILDATDSYVINAVKNNNNITGTDVDSLFKKSRELAFRAKQIDLFKKELLSLHNDASSSFLAVEEVGIASDEVLSRTKNSVSILKEEKMVGFDDEVTLLLDKLTGEEKQLEVISLVGMAGIGKTTLAKRLYNNPRVVYHFHVHGWTSGLQNLEVKNALHDILSSITDDKKSLHKMTRDEIGEKLYKRLKGKRYLVVIDDIWDFGSWSTMKWYFPDDMIGSKILITSQIKDAVLEISPRNSVHFLRFLNHDESWNLFESKVFTNETCPEELMELGSEIVAKCEGLPLAIVVLAGLAKKNKTQEWWNYINQNTTACLGGEQEKFMGILGLSYQHLPSSLKSCFLYLGSFPWNHEIPVKKLIPSWIAEGFVESNGEKKVEDVAEDYLKDLVDRSLVMVSKRRSNGGIKTFHVHDLLRDLCVQKAKDEKFLQPSCGYSQISTSPRTRPILYHYFNAGKELTAGTLAYRIPDYCKCFHSYCFHSFKKNDVILHRSIFTDWRRSFVYKLLRVLDLGYMMLEDFPMEIVKLVHLKYLALLIYSIRKLPPLSSLWNLETFILDTEKGQRVILPQDIWRMIKLRHLHISGELDFQSTSLTSSTISVLCNLQSISHLCPSGSIQDVLARIPNVTNLACHLTLSNTTEHLEFPDLSSLELLETLKFHYQTFGMVPVSVPEPSKFPPHLKKLTLIGSHIDWKGMSVIGMLPNLEILKIKDNFFNGPKWETGDEGFCHLKFLKLSHTDLQQWIASSSSFPCLEQLVLNGCLDLEDIPSSFEEIYTLEIIEVYHSSQSVADSARRIQESQVYMGNDELKVLIHPNFEEE</sequence>
<keyword evidence="9" id="KW-0611">Plant defense</keyword>
<dbReference type="Gene3D" id="1.20.5.4130">
    <property type="match status" value="1"/>
</dbReference>
<evidence type="ECO:0000313" key="13">
    <source>
        <dbReference type="Proteomes" id="UP001652660"/>
    </source>
</evidence>
<evidence type="ECO:0000256" key="6">
    <source>
        <dbReference type="ARBA" id="ARBA00022667"/>
    </source>
</evidence>
<evidence type="ECO:0000256" key="10">
    <source>
        <dbReference type="ARBA" id="ARBA00022840"/>
    </source>
</evidence>
<evidence type="ECO:0000256" key="4">
    <source>
        <dbReference type="ARBA" id="ARBA00022490"/>
    </source>
</evidence>
<dbReference type="Gene3D" id="1.10.8.430">
    <property type="entry name" value="Helical domain of apoptotic protease-activating factors"/>
    <property type="match status" value="1"/>
</dbReference>
<dbReference type="InterPro" id="IPR032675">
    <property type="entry name" value="LRR_dom_sf"/>
</dbReference>
<dbReference type="Gene3D" id="1.10.10.10">
    <property type="entry name" value="Winged helix-like DNA-binding domain superfamily/Winged helix DNA-binding domain"/>
    <property type="match status" value="1"/>
</dbReference>
<evidence type="ECO:0000256" key="1">
    <source>
        <dbReference type="ARBA" id="ARBA00002074"/>
    </source>
</evidence>
<feature type="domain" description="NB-ARC" evidence="11">
    <location>
        <begin position="168"/>
        <end position="339"/>
    </location>
</feature>
<dbReference type="Pfam" id="PF23559">
    <property type="entry name" value="WHD_DRP"/>
    <property type="match status" value="1"/>
</dbReference>
<dbReference type="Gene3D" id="3.40.50.300">
    <property type="entry name" value="P-loop containing nucleotide triphosphate hydrolases"/>
    <property type="match status" value="1"/>
</dbReference>
<comment type="subcellular location">
    <subcellularLocation>
        <location evidence="2">Cytoplasm</location>
    </subcellularLocation>
</comment>
<dbReference type="PANTHER" id="PTHR23155">
    <property type="entry name" value="DISEASE RESISTANCE PROTEIN RP"/>
    <property type="match status" value="1"/>
</dbReference>
<evidence type="ECO:0000256" key="9">
    <source>
        <dbReference type="ARBA" id="ARBA00022821"/>
    </source>
</evidence>
<evidence type="ECO:0000256" key="3">
    <source>
        <dbReference type="ARBA" id="ARBA00008894"/>
    </source>
</evidence>
<keyword evidence="7" id="KW-0677">Repeat</keyword>
<dbReference type="RefSeq" id="XP_071916137.1">
    <property type="nucleotide sequence ID" value="XM_072060036.1"/>
</dbReference>
<dbReference type="InterPro" id="IPR042197">
    <property type="entry name" value="Apaf_helical"/>
</dbReference>
<evidence type="ECO:0000259" key="11">
    <source>
        <dbReference type="Pfam" id="PF00931"/>
    </source>
</evidence>
<comment type="similarity">
    <text evidence="3">Belongs to the disease resistance NB-LRR family.</text>
</comment>
<evidence type="ECO:0000256" key="5">
    <source>
        <dbReference type="ARBA" id="ARBA00022614"/>
    </source>
</evidence>
<accession>A0ABM4V9D6</accession>
<organism evidence="13 14">
    <name type="scientific">Coffea arabica</name>
    <name type="common">Arabian coffee</name>
    <dbReference type="NCBI Taxonomy" id="13443"/>
    <lineage>
        <taxon>Eukaryota</taxon>
        <taxon>Viridiplantae</taxon>
        <taxon>Streptophyta</taxon>
        <taxon>Embryophyta</taxon>
        <taxon>Tracheophyta</taxon>
        <taxon>Spermatophyta</taxon>
        <taxon>Magnoliopsida</taxon>
        <taxon>eudicotyledons</taxon>
        <taxon>Gunneridae</taxon>
        <taxon>Pentapetalae</taxon>
        <taxon>asterids</taxon>
        <taxon>lamiids</taxon>
        <taxon>Gentianales</taxon>
        <taxon>Rubiaceae</taxon>
        <taxon>Ixoroideae</taxon>
        <taxon>Gardenieae complex</taxon>
        <taxon>Bertiereae - Coffeeae clade</taxon>
        <taxon>Coffeeae</taxon>
        <taxon>Coffea</taxon>
    </lineage>
</organism>
<keyword evidence="6" id="KW-0381">Hypersensitive response</keyword>
<dbReference type="GeneID" id="140011260"/>
<comment type="function">
    <text evidence="1">Confers resistance to late blight (Phytophthora infestans) races carrying the avirulence gene Avr1. Resistance proteins guard the plant against pathogens that contain an appropriate avirulence protein via an indirect interaction with this avirulence protein. That triggers a defense system including the hypersensitive response, which restricts the pathogen growth.</text>
</comment>
<dbReference type="InterPro" id="IPR044974">
    <property type="entry name" value="Disease_R_plants"/>
</dbReference>